<dbReference type="InterPro" id="IPR002213">
    <property type="entry name" value="UDP_glucos_trans"/>
</dbReference>
<dbReference type="SUPFAM" id="SSF53756">
    <property type="entry name" value="UDP-Glycosyltransferase/glycogen phosphorylase"/>
    <property type="match status" value="1"/>
</dbReference>
<dbReference type="GO" id="GO:0017000">
    <property type="term" value="P:antibiotic biosynthetic process"/>
    <property type="evidence" value="ECO:0007669"/>
    <property type="project" value="UniProtKB-ARBA"/>
</dbReference>
<dbReference type="Gene3D" id="3.40.50.2000">
    <property type="entry name" value="Glycogen Phosphorylase B"/>
    <property type="match status" value="2"/>
</dbReference>
<dbReference type="PATRIC" id="fig|1758689.4.peg.2292"/>
<dbReference type="PANTHER" id="PTHR48050">
    <property type="entry name" value="STEROL 3-BETA-GLUCOSYLTRANSFERASE"/>
    <property type="match status" value="1"/>
</dbReference>
<organism evidence="2 3">
    <name type="scientific">Serinicoccus hydrothermalis</name>
    <dbReference type="NCBI Taxonomy" id="1758689"/>
    <lineage>
        <taxon>Bacteria</taxon>
        <taxon>Bacillati</taxon>
        <taxon>Actinomycetota</taxon>
        <taxon>Actinomycetes</taxon>
        <taxon>Micrococcales</taxon>
        <taxon>Ornithinimicrobiaceae</taxon>
        <taxon>Serinicoccus</taxon>
    </lineage>
</organism>
<evidence type="ECO:0000313" key="2">
    <source>
        <dbReference type="EMBL" id="ANS79597.1"/>
    </source>
</evidence>
<evidence type="ECO:0000259" key="1">
    <source>
        <dbReference type="Pfam" id="PF06722"/>
    </source>
</evidence>
<accession>A0A1B1NDT0</accession>
<reference evidence="2 3" key="1">
    <citation type="submission" date="2016-03" db="EMBL/GenBank/DDBJ databases">
        <title>Shallow-sea hydrothermal system.</title>
        <authorList>
            <person name="Tang K."/>
        </authorList>
    </citation>
    <scope>NUCLEOTIDE SEQUENCE [LARGE SCALE GENOMIC DNA]</scope>
    <source>
        <strain evidence="2 3">JLT9</strain>
    </source>
</reference>
<dbReference type="EMBL" id="CP014989">
    <property type="protein sequence ID" value="ANS79597.1"/>
    <property type="molecule type" value="Genomic_DNA"/>
</dbReference>
<feature type="domain" description="Erythromycin biosynthesis protein CIII-like C-terminal" evidence="1">
    <location>
        <begin position="264"/>
        <end position="397"/>
    </location>
</feature>
<dbReference type="PANTHER" id="PTHR48050:SF13">
    <property type="entry name" value="STEROL 3-BETA-GLUCOSYLTRANSFERASE UGT80A2"/>
    <property type="match status" value="1"/>
</dbReference>
<dbReference type="FunFam" id="3.40.50.2000:FF:000072">
    <property type="entry name" value="Glycosyl transferase"/>
    <property type="match status" value="1"/>
</dbReference>
<protein>
    <submittedName>
        <fullName evidence="2">N-glycosyltransferase</fullName>
    </submittedName>
</protein>
<dbReference type="InterPro" id="IPR010610">
    <property type="entry name" value="EryCIII-like_C"/>
</dbReference>
<proteinExistence type="predicted"/>
<dbReference type="RefSeq" id="WP_237141339.1">
    <property type="nucleotide sequence ID" value="NZ_CP014989.1"/>
</dbReference>
<dbReference type="STRING" id="1758689.SGUI_2201"/>
<dbReference type="GO" id="GO:0008194">
    <property type="term" value="F:UDP-glycosyltransferase activity"/>
    <property type="evidence" value="ECO:0007669"/>
    <property type="project" value="InterPro"/>
</dbReference>
<dbReference type="GO" id="GO:0016758">
    <property type="term" value="F:hexosyltransferase activity"/>
    <property type="evidence" value="ECO:0007669"/>
    <property type="project" value="UniProtKB-ARBA"/>
</dbReference>
<sequence>MGPTAPIVRALVERGHEVTVITGQRYRHTFDSLGARTTPLPPEVDFDDTDLDGSIPGRAGLSGLRLARFDLTRFVEAMPHQLRVVDEELDRSPVDVVLCDPLFLAGMPLVLRPRTERPRVLALGFLPLMAPLPALPPPTNPLASARNAAIRRVARRFLRPITRLAHEQVRALTGVGTDLLPFDWPTRSEGILQMTAPGFEYPRTTADVPAPIHFVGPTTTSATTDHPLPPWWEDLDGDRPVVHVTQGTIANADLGQLLEPTIAGLADADVLVVATTCGGTLSVDPLPDNVRVADFLPYDELLPRCDVMVTNGGYGGVNHALRYAVPLVCVGASEDKRDVAARVTWSGVGVGISRPSLTPRAARRAVDRVLAGTAYRSRARELADQIAAGPSTDEVVALICGPDPT</sequence>
<dbReference type="KEGG" id="serj:SGUI_2201"/>
<keyword evidence="3" id="KW-1185">Reference proteome</keyword>
<dbReference type="Proteomes" id="UP000092482">
    <property type="component" value="Chromosome"/>
</dbReference>
<name>A0A1B1NDT0_9MICO</name>
<dbReference type="InterPro" id="IPR050426">
    <property type="entry name" value="Glycosyltransferase_28"/>
</dbReference>
<dbReference type="AlphaFoldDB" id="A0A1B1NDT0"/>
<evidence type="ECO:0000313" key="3">
    <source>
        <dbReference type="Proteomes" id="UP000092482"/>
    </source>
</evidence>
<gene>
    <name evidence="2" type="ORF">SGUI_2201</name>
</gene>
<dbReference type="Pfam" id="PF06722">
    <property type="entry name" value="EryCIII-like_C"/>
    <property type="match status" value="1"/>
</dbReference>
<keyword evidence="2" id="KW-0808">Transferase</keyword>
<dbReference type="CDD" id="cd03784">
    <property type="entry name" value="GT1_Gtf-like"/>
    <property type="match status" value="1"/>
</dbReference>